<dbReference type="GO" id="GO:0005739">
    <property type="term" value="C:mitochondrion"/>
    <property type="evidence" value="ECO:0007669"/>
    <property type="project" value="TreeGrafter"/>
</dbReference>
<sequence>MASRLFATAAEKIEPAALRRQALSLIQAAAPRIRHLLQQLNRLFLDWVLMLAAATTYSTPSVTPVRLIFNEKGKFDEFVGDKGVKIPIDPKALMHVIGTKMVFDDDKLSYNSFLQRLLTIAILPTLHPPPLCILLAVAQSAFMDIGQCVLICIQPYFHRSEFVFINSNSKGQRGYGKSFMTTAGVSDSRELLKFPLTDCTSIGST</sequence>
<dbReference type="GO" id="GO:0051537">
    <property type="term" value="F:2 iron, 2 sulfur cluster binding"/>
    <property type="evidence" value="ECO:0007669"/>
    <property type="project" value="TreeGrafter"/>
</dbReference>
<evidence type="ECO:0000313" key="1">
    <source>
        <dbReference type="EMBL" id="MBA0615714.1"/>
    </source>
</evidence>
<reference evidence="1 2" key="1">
    <citation type="journal article" date="2019" name="Genome Biol. Evol.">
        <title>Insights into the evolution of the New World diploid cottons (Gossypium, subgenus Houzingenia) based on genome sequencing.</title>
        <authorList>
            <person name="Grover C.E."/>
            <person name="Arick M.A. 2nd"/>
            <person name="Thrash A."/>
            <person name="Conover J.L."/>
            <person name="Sanders W.S."/>
            <person name="Peterson D.G."/>
            <person name="Frelichowski J.E."/>
            <person name="Scheffler J.A."/>
            <person name="Scheffler B.E."/>
            <person name="Wendel J.F."/>
        </authorList>
    </citation>
    <scope>NUCLEOTIDE SEQUENCE [LARGE SCALE GENOMIC DNA]</scope>
    <source>
        <strain evidence="1">27</strain>
        <tissue evidence="1">Leaf</tissue>
    </source>
</reference>
<protein>
    <submittedName>
        <fullName evidence="1">Uncharacterized protein</fullName>
    </submittedName>
</protein>
<organism evidence="1 2">
    <name type="scientific">Gossypium davidsonii</name>
    <name type="common">Davidson's cotton</name>
    <name type="synonym">Gossypium klotzschianum subsp. davidsonii</name>
    <dbReference type="NCBI Taxonomy" id="34287"/>
    <lineage>
        <taxon>Eukaryota</taxon>
        <taxon>Viridiplantae</taxon>
        <taxon>Streptophyta</taxon>
        <taxon>Embryophyta</taxon>
        <taxon>Tracheophyta</taxon>
        <taxon>Spermatophyta</taxon>
        <taxon>Magnoliopsida</taxon>
        <taxon>eudicotyledons</taxon>
        <taxon>Gunneridae</taxon>
        <taxon>Pentapetalae</taxon>
        <taxon>rosids</taxon>
        <taxon>malvids</taxon>
        <taxon>Malvales</taxon>
        <taxon>Malvaceae</taxon>
        <taxon>Malvoideae</taxon>
        <taxon>Gossypium</taxon>
    </lineage>
</organism>
<dbReference type="PANTHER" id="PTHR10072">
    <property type="entry name" value="IRON-SULFUR CLUSTER ASSEMBLY PROTEIN"/>
    <property type="match status" value="1"/>
</dbReference>
<dbReference type="EMBL" id="JABFAC010000006">
    <property type="protein sequence ID" value="MBA0615714.1"/>
    <property type="molecule type" value="Genomic_DNA"/>
</dbReference>
<dbReference type="InterPro" id="IPR050322">
    <property type="entry name" value="Fe-S_cluster_asmbl/transfer"/>
</dbReference>
<dbReference type="AlphaFoldDB" id="A0A7J8RPH1"/>
<dbReference type="PANTHER" id="PTHR10072:SF41">
    <property type="entry name" value="IRON-SULFUR CLUSTER ASSEMBLY 1 HOMOLOG, MITOCHONDRIAL"/>
    <property type="match status" value="1"/>
</dbReference>
<evidence type="ECO:0000313" key="2">
    <source>
        <dbReference type="Proteomes" id="UP000593561"/>
    </source>
</evidence>
<comment type="caution">
    <text evidence="1">The sequence shown here is derived from an EMBL/GenBank/DDBJ whole genome shotgun (WGS) entry which is preliminary data.</text>
</comment>
<accession>A0A7J8RPH1</accession>
<gene>
    <name evidence="1" type="ORF">Godav_015829</name>
</gene>
<keyword evidence="2" id="KW-1185">Reference proteome</keyword>
<proteinExistence type="predicted"/>
<dbReference type="GO" id="GO:0016226">
    <property type="term" value="P:iron-sulfur cluster assembly"/>
    <property type="evidence" value="ECO:0007669"/>
    <property type="project" value="TreeGrafter"/>
</dbReference>
<dbReference type="Proteomes" id="UP000593561">
    <property type="component" value="Unassembled WGS sequence"/>
</dbReference>
<name>A0A7J8RPH1_GOSDV</name>